<reference evidence="2" key="2">
    <citation type="submission" date="2023-05" db="EMBL/GenBank/DDBJ databases">
        <authorList>
            <person name="Schelkunov M.I."/>
        </authorList>
    </citation>
    <scope>NUCLEOTIDE SEQUENCE</scope>
    <source>
        <strain evidence="2">Hsosn_3</strain>
        <tissue evidence="2">Leaf</tissue>
    </source>
</reference>
<protein>
    <recommendedName>
        <fullName evidence="1">Aminotransferase-like plant mobile domain-containing protein</fullName>
    </recommendedName>
</protein>
<dbReference type="Proteomes" id="UP001237642">
    <property type="component" value="Unassembled WGS sequence"/>
</dbReference>
<feature type="domain" description="Aminotransferase-like plant mobile" evidence="1">
    <location>
        <begin position="185"/>
        <end position="276"/>
    </location>
</feature>
<dbReference type="PANTHER" id="PTHR46033:SF80">
    <property type="entry name" value="PROTEIN MAIN-LIKE 2-LIKE"/>
    <property type="match status" value="1"/>
</dbReference>
<keyword evidence="3" id="KW-1185">Reference proteome</keyword>
<reference evidence="2" key="1">
    <citation type="submission" date="2023-02" db="EMBL/GenBank/DDBJ databases">
        <title>Genome of toxic invasive species Heracleum sosnowskyi carries increased number of genes despite the absence of recent whole-genome duplications.</title>
        <authorList>
            <person name="Schelkunov M."/>
            <person name="Shtratnikova V."/>
            <person name="Makarenko M."/>
            <person name="Klepikova A."/>
            <person name="Omelchenko D."/>
            <person name="Novikova G."/>
            <person name="Obukhova E."/>
            <person name="Bogdanov V."/>
            <person name="Penin A."/>
            <person name="Logacheva M."/>
        </authorList>
    </citation>
    <scope>NUCLEOTIDE SEQUENCE</scope>
    <source>
        <strain evidence="2">Hsosn_3</strain>
        <tissue evidence="2">Leaf</tissue>
    </source>
</reference>
<gene>
    <name evidence="2" type="ORF">POM88_048621</name>
</gene>
<dbReference type="AlphaFoldDB" id="A0AAD8LYN1"/>
<name>A0AAD8LYN1_9APIA</name>
<evidence type="ECO:0000313" key="2">
    <source>
        <dbReference type="EMBL" id="KAK1355365.1"/>
    </source>
</evidence>
<evidence type="ECO:0000259" key="1">
    <source>
        <dbReference type="Pfam" id="PF10536"/>
    </source>
</evidence>
<proteinExistence type="predicted"/>
<dbReference type="GO" id="GO:0010073">
    <property type="term" value="P:meristem maintenance"/>
    <property type="evidence" value="ECO:0007669"/>
    <property type="project" value="InterPro"/>
</dbReference>
<sequence length="276" mass="32319">MEDHPTTVETYTLVEERQVVMPTPSGENPTLRKAHFLKPILSENHDHFPSPPSSLHSSKSSFKKLKKYDMHPYKAYPSEKWKIWVHSLKPRHQKIWKKTGALYSTPIPDECVGIFDSLKNAYKEVRLIYGGHVIVPTWMEYFMCSGKELEHGAFLAMWLSRFVLVRSYANIVIHDFHVAIHLSRVHMWAWERFPKLRPTPSVIEREEPRSAQWNRVKILKVRDVTTALDSGKESFIWRPYVTSSNCLLSKLYRDNEQWVVIESDDVESLARCLRVS</sequence>
<accession>A0AAD8LYN1</accession>
<evidence type="ECO:0000313" key="3">
    <source>
        <dbReference type="Proteomes" id="UP001237642"/>
    </source>
</evidence>
<comment type="caution">
    <text evidence="2">The sequence shown here is derived from an EMBL/GenBank/DDBJ whole genome shotgun (WGS) entry which is preliminary data.</text>
</comment>
<dbReference type="InterPro" id="IPR044824">
    <property type="entry name" value="MAIN-like"/>
</dbReference>
<organism evidence="2 3">
    <name type="scientific">Heracleum sosnowskyi</name>
    <dbReference type="NCBI Taxonomy" id="360622"/>
    <lineage>
        <taxon>Eukaryota</taxon>
        <taxon>Viridiplantae</taxon>
        <taxon>Streptophyta</taxon>
        <taxon>Embryophyta</taxon>
        <taxon>Tracheophyta</taxon>
        <taxon>Spermatophyta</taxon>
        <taxon>Magnoliopsida</taxon>
        <taxon>eudicotyledons</taxon>
        <taxon>Gunneridae</taxon>
        <taxon>Pentapetalae</taxon>
        <taxon>asterids</taxon>
        <taxon>campanulids</taxon>
        <taxon>Apiales</taxon>
        <taxon>Apiaceae</taxon>
        <taxon>Apioideae</taxon>
        <taxon>apioid superclade</taxon>
        <taxon>Tordylieae</taxon>
        <taxon>Tordyliinae</taxon>
        <taxon>Heracleum</taxon>
    </lineage>
</organism>
<dbReference type="EMBL" id="JAUIZM010000011">
    <property type="protein sequence ID" value="KAK1355365.1"/>
    <property type="molecule type" value="Genomic_DNA"/>
</dbReference>
<dbReference type="InterPro" id="IPR019557">
    <property type="entry name" value="AminoTfrase-like_pln_mobile"/>
</dbReference>
<dbReference type="Pfam" id="PF10536">
    <property type="entry name" value="PMD"/>
    <property type="match status" value="1"/>
</dbReference>
<dbReference type="PANTHER" id="PTHR46033">
    <property type="entry name" value="PROTEIN MAIN-LIKE 2"/>
    <property type="match status" value="1"/>
</dbReference>